<dbReference type="SMART" id="SM00350">
    <property type="entry name" value="MCM"/>
    <property type="match status" value="1"/>
</dbReference>
<dbReference type="InterPro" id="IPR018525">
    <property type="entry name" value="MCM_CS"/>
</dbReference>
<comment type="similarity">
    <text evidence="11">Belongs to the MCM family.</text>
</comment>
<reference evidence="14" key="1">
    <citation type="submission" date="2021-01" db="EMBL/GenBank/DDBJ databases">
        <authorList>
            <person name="Corre E."/>
            <person name="Pelletier E."/>
            <person name="Niang G."/>
            <person name="Scheremetjew M."/>
            <person name="Finn R."/>
            <person name="Kale V."/>
            <person name="Holt S."/>
            <person name="Cochrane G."/>
            <person name="Meng A."/>
            <person name="Brown T."/>
            <person name="Cohen L."/>
        </authorList>
    </citation>
    <scope>NUCLEOTIDE SEQUENCE</scope>
    <source>
        <strain evidence="14">SL-175</strain>
    </source>
</reference>
<evidence type="ECO:0000256" key="10">
    <source>
        <dbReference type="ARBA" id="ARBA00047995"/>
    </source>
</evidence>
<dbReference type="GO" id="GO:0017116">
    <property type="term" value="F:single-stranded DNA helicase activity"/>
    <property type="evidence" value="ECO:0007669"/>
    <property type="project" value="TreeGrafter"/>
</dbReference>
<organism evidence="14">
    <name type="scientific">Mantoniella antarctica</name>
    <dbReference type="NCBI Taxonomy" id="81844"/>
    <lineage>
        <taxon>Eukaryota</taxon>
        <taxon>Viridiplantae</taxon>
        <taxon>Chlorophyta</taxon>
        <taxon>Mamiellophyceae</taxon>
        <taxon>Mamiellales</taxon>
        <taxon>Mamiellaceae</taxon>
        <taxon>Mantoniella</taxon>
    </lineage>
</organism>
<dbReference type="PROSITE" id="PS50051">
    <property type="entry name" value="MCM_2"/>
    <property type="match status" value="1"/>
</dbReference>
<evidence type="ECO:0000256" key="12">
    <source>
        <dbReference type="RuleBase" id="RU365012"/>
    </source>
</evidence>
<evidence type="ECO:0000256" key="4">
    <source>
        <dbReference type="ARBA" id="ARBA00022801"/>
    </source>
</evidence>
<comment type="subcellular location">
    <subcellularLocation>
        <location evidence="1 12">Nucleus</location>
    </subcellularLocation>
</comment>
<dbReference type="InterPro" id="IPR041562">
    <property type="entry name" value="MCM_lid"/>
</dbReference>
<dbReference type="InterPro" id="IPR027417">
    <property type="entry name" value="P-loop_NTPase"/>
</dbReference>
<dbReference type="InterPro" id="IPR027925">
    <property type="entry name" value="MCM_N"/>
</dbReference>
<evidence type="ECO:0000256" key="11">
    <source>
        <dbReference type="RuleBase" id="RU004070"/>
    </source>
</evidence>
<proteinExistence type="inferred from homology"/>
<dbReference type="AlphaFoldDB" id="A0A7S0T1K6"/>
<dbReference type="SUPFAM" id="SSF52540">
    <property type="entry name" value="P-loop containing nucleoside triphosphate hydrolases"/>
    <property type="match status" value="1"/>
</dbReference>
<dbReference type="PRINTS" id="PR01663">
    <property type="entry name" value="MCMPROTEIN7"/>
</dbReference>
<protein>
    <recommendedName>
        <fullName evidence="12">DNA replication licensing factor MCM7</fullName>
        <ecNumber evidence="12">3.6.4.12</ecNumber>
    </recommendedName>
</protein>
<evidence type="ECO:0000313" key="14">
    <source>
        <dbReference type="EMBL" id="CAD8721386.1"/>
    </source>
</evidence>
<evidence type="ECO:0000256" key="2">
    <source>
        <dbReference type="ARBA" id="ARBA00022705"/>
    </source>
</evidence>
<dbReference type="PROSITE" id="PS00847">
    <property type="entry name" value="MCM_1"/>
    <property type="match status" value="1"/>
</dbReference>
<feature type="domain" description="MCM C-terminal AAA(+) ATPase" evidence="13">
    <location>
        <begin position="333"/>
        <end position="539"/>
    </location>
</feature>
<evidence type="ECO:0000256" key="1">
    <source>
        <dbReference type="ARBA" id="ARBA00004123"/>
    </source>
</evidence>
<dbReference type="PANTHER" id="PTHR11630:SF26">
    <property type="entry name" value="DNA REPLICATION LICENSING FACTOR MCM7"/>
    <property type="match status" value="1"/>
</dbReference>
<dbReference type="InterPro" id="IPR001208">
    <property type="entry name" value="MCM_dom"/>
</dbReference>
<dbReference type="EC" id="3.6.4.12" evidence="12"/>
<dbReference type="CDD" id="cd17758">
    <property type="entry name" value="MCM7"/>
    <property type="match status" value="1"/>
</dbReference>
<keyword evidence="8 12" id="KW-0539">Nucleus</keyword>
<sequence>MASPDYKAEKDKCVLFLKTHRSGVEPQSPKYMVMLQQIANRQRETLDISVTDLEEFCSTEERFRDFVSDIQCNARRYISIFSEAADDLMPESTFSVAEEDSFDVLMRQREQAEVNTLNPEDSAQRLPDVLRRRFRVYFKPGAKCERRNIRGIRAADIGHLVTFKGICTRVGDVKPLIEVACFACDGCGFEIYQEVLGETFNPVGKCPSGFCNNRAIPNGQLFLETRASKFIKYQEVKVQELSEDVPVGHIPRSLTVQVKGDLTRSLGPGDIVNITGIFLPKPFTGFKAMQAGLVANTYVEAMAVTQCKTRYSDFSVSADDMKRLQQHRREPDVYGRLAQSIAPEIFGHGDIKKALLLLLCGGVTRQLADGIKIRGDIHICLMGDPGVAKSQLLKHIITVAPRGVYTTGRGSSGVGLTASVQRDTITGEMILEGGALVLADNGICCIDEFDKMDESDRTAIHEVMEQQTVSIAKAGITTTLNARTAVLAAANPAYGRYNVSATPQENINLPAALLSRFDLMWLILDTASAESDIALAHHVLHVHREGRPPDLAFTPIVSVELRAFIAHARTFQPHVPVELSNYIASAYAEMRQDEIDAGEKAMGYTTARTLLSILRLSEALARLRWADQVIEDDVNEALRLMKMSKVSLEDTLQDDNPKVDPITAVYTAIRDWADVQHTVSVSYDRAVALLVSKGHSREVLDACLDEYASLDVWLLDGERNITFVDV</sequence>
<evidence type="ECO:0000256" key="6">
    <source>
        <dbReference type="ARBA" id="ARBA00022840"/>
    </source>
</evidence>
<dbReference type="Pfam" id="PF17207">
    <property type="entry name" value="MCM_OB"/>
    <property type="match status" value="1"/>
</dbReference>
<dbReference type="GO" id="GO:0000727">
    <property type="term" value="P:double-strand break repair via break-induced replication"/>
    <property type="evidence" value="ECO:0007669"/>
    <property type="project" value="TreeGrafter"/>
</dbReference>
<dbReference type="SMART" id="SM00382">
    <property type="entry name" value="AAA"/>
    <property type="match status" value="1"/>
</dbReference>
<dbReference type="InterPro" id="IPR012340">
    <property type="entry name" value="NA-bd_OB-fold"/>
</dbReference>
<keyword evidence="3 11" id="KW-0547">Nucleotide-binding</keyword>
<dbReference type="FunFam" id="3.40.50.300:FF:000288">
    <property type="entry name" value="DNA replication licensing factor MCM7"/>
    <property type="match status" value="1"/>
</dbReference>
<keyword evidence="2 12" id="KW-0235">DNA replication</keyword>
<dbReference type="GO" id="GO:0006270">
    <property type="term" value="P:DNA replication initiation"/>
    <property type="evidence" value="ECO:0007669"/>
    <property type="project" value="InterPro"/>
</dbReference>
<dbReference type="InterPro" id="IPR003593">
    <property type="entry name" value="AAA+_ATPase"/>
</dbReference>
<dbReference type="GO" id="GO:0003697">
    <property type="term" value="F:single-stranded DNA binding"/>
    <property type="evidence" value="ECO:0007669"/>
    <property type="project" value="TreeGrafter"/>
</dbReference>
<dbReference type="Gene3D" id="2.40.50.140">
    <property type="entry name" value="Nucleic acid-binding proteins"/>
    <property type="match status" value="1"/>
</dbReference>
<evidence type="ECO:0000256" key="3">
    <source>
        <dbReference type="ARBA" id="ARBA00022741"/>
    </source>
</evidence>
<dbReference type="InterPro" id="IPR031327">
    <property type="entry name" value="MCM"/>
</dbReference>
<keyword evidence="6 11" id="KW-0067">ATP-binding</keyword>
<accession>A0A7S0T1K6</accession>
<dbReference type="GO" id="GO:0016787">
    <property type="term" value="F:hydrolase activity"/>
    <property type="evidence" value="ECO:0007669"/>
    <property type="project" value="UniProtKB-KW"/>
</dbReference>
<keyword evidence="9 12" id="KW-0131">Cell cycle</keyword>
<dbReference type="Gene3D" id="2.20.28.10">
    <property type="match status" value="1"/>
</dbReference>
<keyword evidence="4 12" id="KW-0378">Hydrolase</keyword>
<keyword evidence="7 11" id="KW-0238">DNA-binding</keyword>
<evidence type="ECO:0000256" key="8">
    <source>
        <dbReference type="ARBA" id="ARBA00023242"/>
    </source>
</evidence>
<name>A0A7S0T1K6_9CHLO</name>
<dbReference type="GO" id="GO:0042555">
    <property type="term" value="C:MCM complex"/>
    <property type="evidence" value="ECO:0007669"/>
    <property type="project" value="InterPro"/>
</dbReference>
<dbReference type="PRINTS" id="PR01657">
    <property type="entry name" value="MCMFAMILY"/>
</dbReference>
<dbReference type="Gene3D" id="3.30.1640.10">
    <property type="entry name" value="mini-chromosome maintenance (MCM) complex, chain A, domain 1"/>
    <property type="match status" value="1"/>
</dbReference>
<gene>
    <name evidence="12" type="primary">MCM7</name>
    <name evidence="14" type="ORF">MANT1106_LOCUS20598</name>
</gene>
<dbReference type="Pfam" id="PF00493">
    <property type="entry name" value="MCM"/>
    <property type="match status" value="1"/>
</dbReference>
<dbReference type="EMBL" id="HBFC01034638">
    <property type="protein sequence ID" value="CAD8721386.1"/>
    <property type="molecule type" value="Transcribed_RNA"/>
</dbReference>
<dbReference type="Gene3D" id="3.40.50.300">
    <property type="entry name" value="P-loop containing nucleotide triphosphate hydrolases"/>
    <property type="match status" value="1"/>
</dbReference>
<dbReference type="GO" id="GO:0005634">
    <property type="term" value="C:nucleus"/>
    <property type="evidence" value="ECO:0007669"/>
    <property type="project" value="UniProtKB-SubCell"/>
</dbReference>
<evidence type="ECO:0000256" key="9">
    <source>
        <dbReference type="ARBA" id="ARBA00023306"/>
    </source>
</evidence>
<dbReference type="GO" id="GO:0005524">
    <property type="term" value="F:ATP binding"/>
    <property type="evidence" value="ECO:0007669"/>
    <property type="project" value="UniProtKB-KW"/>
</dbReference>
<dbReference type="InterPro" id="IPR033762">
    <property type="entry name" value="MCM_OB"/>
</dbReference>
<dbReference type="Pfam" id="PF14551">
    <property type="entry name" value="MCM_N"/>
    <property type="match status" value="1"/>
</dbReference>
<comment type="function">
    <text evidence="12">Acts as component of the MCM2-7 complex (MCM complex) which is the replicative helicase essential for 'once per cell cycle' DNA replication initiation and elongation in eukaryotic cells. The active ATPase sites in the MCM2-7 ring are formed through the interaction surfaces of two neighboring subunits such that a critical structure of a conserved arginine finger motif is provided in trans relative to the ATP-binding site of the Walker A box of the adjacent subunit. The six ATPase active sites, however, are likely to contribute differentially to the complex helicase activity.</text>
</comment>
<dbReference type="PANTHER" id="PTHR11630">
    <property type="entry name" value="DNA REPLICATION LICENSING FACTOR MCM FAMILY MEMBER"/>
    <property type="match status" value="1"/>
</dbReference>
<dbReference type="GO" id="GO:0006271">
    <property type="term" value="P:DNA strand elongation involved in DNA replication"/>
    <property type="evidence" value="ECO:0007669"/>
    <property type="project" value="TreeGrafter"/>
</dbReference>
<keyword evidence="5 12" id="KW-0347">Helicase</keyword>
<evidence type="ECO:0000259" key="13">
    <source>
        <dbReference type="PROSITE" id="PS50051"/>
    </source>
</evidence>
<evidence type="ECO:0000256" key="5">
    <source>
        <dbReference type="ARBA" id="ARBA00022806"/>
    </source>
</evidence>
<comment type="catalytic activity">
    <reaction evidence="10 12">
        <text>ATP + H2O = ADP + phosphate + H(+)</text>
        <dbReference type="Rhea" id="RHEA:13065"/>
        <dbReference type="ChEBI" id="CHEBI:15377"/>
        <dbReference type="ChEBI" id="CHEBI:15378"/>
        <dbReference type="ChEBI" id="CHEBI:30616"/>
        <dbReference type="ChEBI" id="CHEBI:43474"/>
        <dbReference type="ChEBI" id="CHEBI:456216"/>
        <dbReference type="EC" id="3.6.4.12"/>
    </reaction>
</comment>
<dbReference type="InterPro" id="IPR008050">
    <property type="entry name" value="MCM7"/>
</dbReference>
<evidence type="ECO:0000256" key="7">
    <source>
        <dbReference type="ARBA" id="ARBA00023125"/>
    </source>
</evidence>
<dbReference type="SUPFAM" id="SSF50249">
    <property type="entry name" value="Nucleic acid-binding proteins"/>
    <property type="match status" value="1"/>
</dbReference>
<dbReference type="Pfam" id="PF17855">
    <property type="entry name" value="MCM_lid"/>
    <property type="match status" value="1"/>
</dbReference>